<reference evidence="6" key="1">
    <citation type="journal article" date="2022" name="Proc. Natl. Acad. Sci. U.S.A.">
        <title>Life cycle and functional genomics of the unicellular red alga Galdieria for elucidating algal and plant evolution and industrial use.</title>
        <authorList>
            <person name="Hirooka S."/>
            <person name="Itabashi T."/>
            <person name="Ichinose T.M."/>
            <person name="Onuma R."/>
            <person name="Fujiwara T."/>
            <person name="Yamashita S."/>
            <person name="Jong L.W."/>
            <person name="Tomita R."/>
            <person name="Iwane A.H."/>
            <person name="Miyagishima S.Y."/>
        </authorList>
    </citation>
    <scope>NUCLEOTIDE SEQUENCE</scope>
    <source>
        <strain evidence="6">NBRC 102759</strain>
    </source>
</reference>
<dbReference type="Gene3D" id="1.20.1250.20">
    <property type="entry name" value="MFS general substrate transporter like domains"/>
    <property type="match status" value="1"/>
</dbReference>
<keyword evidence="3 5" id="KW-1133">Transmembrane helix</keyword>
<evidence type="ECO:0000313" key="6">
    <source>
        <dbReference type="EMBL" id="GJQ14273.1"/>
    </source>
</evidence>
<evidence type="ECO:0000256" key="2">
    <source>
        <dbReference type="ARBA" id="ARBA00022692"/>
    </source>
</evidence>
<keyword evidence="2 5" id="KW-0812">Transmembrane</keyword>
<dbReference type="InterPro" id="IPR024371">
    <property type="entry name" value="AcetylCoA_trans_1-like"/>
</dbReference>
<evidence type="ECO:0000256" key="1">
    <source>
        <dbReference type="ARBA" id="ARBA00004141"/>
    </source>
</evidence>
<dbReference type="GO" id="GO:0008521">
    <property type="term" value="F:acetyl-CoA transmembrane transporter activity"/>
    <property type="evidence" value="ECO:0007669"/>
    <property type="project" value="InterPro"/>
</dbReference>
<dbReference type="AlphaFoldDB" id="A0A9C7USX0"/>
<comment type="caution">
    <text evidence="6">The sequence shown here is derived from an EMBL/GenBank/DDBJ whole genome shotgun (WGS) entry which is preliminary data.</text>
</comment>
<feature type="transmembrane region" description="Helical" evidence="5">
    <location>
        <begin position="400"/>
        <end position="427"/>
    </location>
</feature>
<dbReference type="Pfam" id="PF13000">
    <property type="entry name" value="Acatn"/>
    <property type="match status" value="3"/>
</dbReference>
<name>A0A9C7USX0_9RHOD</name>
<feature type="transmembrane region" description="Helical" evidence="5">
    <location>
        <begin position="250"/>
        <end position="274"/>
    </location>
</feature>
<feature type="transmembrane region" description="Helical" evidence="5">
    <location>
        <begin position="341"/>
        <end position="363"/>
    </location>
</feature>
<evidence type="ECO:0000256" key="3">
    <source>
        <dbReference type="ARBA" id="ARBA00022989"/>
    </source>
</evidence>
<evidence type="ECO:0000256" key="4">
    <source>
        <dbReference type="ARBA" id="ARBA00023136"/>
    </source>
</evidence>
<dbReference type="InterPro" id="IPR036259">
    <property type="entry name" value="MFS_trans_sf"/>
</dbReference>
<gene>
    <name evidence="6" type="ORF">GpartN1_g6064.t1</name>
</gene>
<proteinExistence type="predicted"/>
<comment type="subcellular location">
    <subcellularLocation>
        <location evidence="1">Membrane</location>
        <topology evidence="1">Multi-pass membrane protein</topology>
    </subcellularLocation>
</comment>
<evidence type="ECO:0000313" key="7">
    <source>
        <dbReference type="Proteomes" id="UP001061958"/>
    </source>
</evidence>
<dbReference type="GO" id="GO:0016020">
    <property type="term" value="C:membrane"/>
    <property type="evidence" value="ECO:0007669"/>
    <property type="project" value="UniProtKB-SubCell"/>
</dbReference>
<feature type="transmembrane region" description="Helical" evidence="5">
    <location>
        <begin position="375"/>
        <end position="394"/>
    </location>
</feature>
<sequence length="529" mass="59647">MVLKRHLAGSKFLEKQFGIVSKYSSEQVPVGSVHEKCTVGSDKKDMIAAEEVNYSHSEGKDSKLYSLWKNEIPSLALLTSLYFLQGLPMGLMFGSIPFLLQERASYTQIGIFTLATYPYSLKLLWSPLVDGYYSRRLGRRKTWIIPVQTLSGLSLVLCSKKIESWVENVQVTPLTVMSFLLVLLVATQDIAVDGWALSMLSKTFIGYSSTCQSLGVTCGFFSSFTGFLALSDEYFCNTYIRYFIGGQGALLTLSGMLVLTGILYLCLTIVLIILRREDPPPKSASTAKVSTFFLQLYRLMQLPNLRTLIGVLLLAKIAFAVQDNVYSLKLLERGFRRQDLAFIAIFQLPVQVLGTILIGRWCTGVKPLSPYLLGYKLRLFLIIPCTLIIVLIRNHNRSGYFIWIVILNMLYHIASDVLMFVSMGAYFARISDENIGGTYLTLLNTLQNLGGTWPKLLALLFVDRLTWKYCESQSSSIDMTHEMVCKVWVDGFYLCSFLCLLVGASLMPWIQRRIRYLEALSPESFALDE</sequence>
<feature type="transmembrane region" description="Helical" evidence="5">
    <location>
        <begin position="204"/>
        <end position="230"/>
    </location>
</feature>
<dbReference type="GO" id="GO:0035348">
    <property type="term" value="P:acetyl-CoA transmembrane transport"/>
    <property type="evidence" value="ECO:0007669"/>
    <property type="project" value="InterPro"/>
</dbReference>
<dbReference type="SUPFAM" id="SSF103473">
    <property type="entry name" value="MFS general substrate transporter"/>
    <property type="match status" value="1"/>
</dbReference>
<protein>
    <recommendedName>
        <fullName evidence="8">Acetyl-CoA transporter</fullName>
    </recommendedName>
</protein>
<keyword evidence="7" id="KW-1185">Reference proteome</keyword>
<evidence type="ECO:0008006" key="8">
    <source>
        <dbReference type="Google" id="ProtNLM"/>
    </source>
</evidence>
<organism evidence="6 7">
    <name type="scientific">Galdieria partita</name>
    <dbReference type="NCBI Taxonomy" id="83374"/>
    <lineage>
        <taxon>Eukaryota</taxon>
        <taxon>Rhodophyta</taxon>
        <taxon>Bangiophyceae</taxon>
        <taxon>Galdieriales</taxon>
        <taxon>Galdieriaceae</taxon>
        <taxon>Galdieria</taxon>
    </lineage>
</organism>
<dbReference type="Proteomes" id="UP001061958">
    <property type="component" value="Unassembled WGS sequence"/>
</dbReference>
<accession>A0A9C7USX0</accession>
<feature type="transmembrane region" description="Helical" evidence="5">
    <location>
        <begin position="104"/>
        <end position="121"/>
    </location>
</feature>
<feature type="transmembrane region" description="Helical" evidence="5">
    <location>
        <begin position="174"/>
        <end position="192"/>
    </location>
</feature>
<dbReference type="OrthoDB" id="6415790at2759"/>
<dbReference type="EMBL" id="BQMJ01000053">
    <property type="protein sequence ID" value="GJQ14273.1"/>
    <property type="molecule type" value="Genomic_DNA"/>
</dbReference>
<reference evidence="6" key="2">
    <citation type="submission" date="2022-01" db="EMBL/GenBank/DDBJ databases">
        <authorList>
            <person name="Hirooka S."/>
            <person name="Miyagishima S.Y."/>
        </authorList>
    </citation>
    <scope>NUCLEOTIDE SEQUENCE</scope>
    <source>
        <strain evidence="6">NBRC 102759</strain>
    </source>
</reference>
<dbReference type="InterPro" id="IPR004752">
    <property type="entry name" value="AmpG_permease/AT-1"/>
</dbReference>
<feature type="transmembrane region" description="Helical" evidence="5">
    <location>
        <begin position="75"/>
        <end position="98"/>
    </location>
</feature>
<dbReference type="PANTHER" id="PTHR12778:SF9">
    <property type="entry name" value="ACETYL-COENZYME A TRANSPORTER 1"/>
    <property type="match status" value="1"/>
</dbReference>
<evidence type="ECO:0000256" key="5">
    <source>
        <dbReference type="SAM" id="Phobius"/>
    </source>
</evidence>
<feature type="transmembrane region" description="Helical" evidence="5">
    <location>
        <begin position="305"/>
        <end position="321"/>
    </location>
</feature>
<feature type="transmembrane region" description="Helical" evidence="5">
    <location>
        <begin position="491"/>
        <end position="510"/>
    </location>
</feature>
<keyword evidence="4 5" id="KW-0472">Membrane</keyword>
<dbReference type="PANTHER" id="PTHR12778">
    <property type="entry name" value="SOLUTE CARRIER FAMILY 33 ACETYL-COA TRANSPORTER -RELATED"/>
    <property type="match status" value="1"/>
</dbReference>